<feature type="region of interest" description="Disordered" evidence="1">
    <location>
        <begin position="109"/>
        <end position="128"/>
    </location>
</feature>
<gene>
    <name evidence="3" type="ORF">WKV53_23295</name>
</gene>
<evidence type="ECO:0000313" key="4">
    <source>
        <dbReference type="Proteomes" id="UP001371305"/>
    </source>
</evidence>
<dbReference type="InterPro" id="IPR036278">
    <property type="entry name" value="Sialidase_sf"/>
</dbReference>
<dbReference type="Proteomes" id="UP001371305">
    <property type="component" value="Unassembled WGS sequence"/>
</dbReference>
<dbReference type="RefSeq" id="WP_341407223.1">
    <property type="nucleotide sequence ID" value="NZ_JBBUKT010000011.1"/>
</dbReference>
<organism evidence="3 4">
    <name type="scientific">Luteolibacter soli</name>
    <dbReference type="NCBI Taxonomy" id="3135280"/>
    <lineage>
        <taxon>Bacteria</taxon>
        <taxon>Pseudomonadati</taxon>
        <taxon>Verrucomicrobiota</taxon>
        <taxon>Verrucomicrobiia</taxon>
        <taxon>Verrucomicrobiales</taxon>
        <taxon>Verrucomicrobiaceae</taxon>
        <taxon>Luteolibacter</taxon>
    </lineage>
</organism>
<proteinExistence type="predicted"/>
<dbReference type="CDD" id="cd15482">
    <property type="entry name" value="Sialidase_non-viral"/>
    <property type="match status" value="1"/>
</dbReference>
<dbReference type="EMBL" id="JBBUKT010000011">
    <property type="protein sequence ID" value="MEK7953459.1"/>
    <property type="molecule type" value="Genomic_DNA"/>
</dbReference>
<evidence type="ECO:0000256" key="2">
    <source>
        <dbReference type="SAM" id="SignalP"/>
    </source>
</evidence>
<feature type="compositionally biased region" description="Polar residues" evidence="1">
    <location>
        <begin position="109"/>
        <end position="127"/>
    </location>
</feature>
<accession>A0ABU9B0B9</accession>
<keyword evidence="3" id="KW-0378">Hydrolase</keyword>
<protein>
    <submittedName>
        <fullName evidence="3">Sialidase family protein</fullName>
        <ecNumber evidence="3">3.2.1.-</ecNumber>
    </submittedName>
</protein>
<evidence type="ECO:0000313" key="3">
    <source>
        <dbReference type="EMBL" id="MEK7953459.1"/>
    </source>
</evidence>
<comment type="caution">
    <text evidence="3">The sequence shown here is derived from an EMBL/GenBank/DDBJ whole genome shotgun (WGS) entry which is preliminary data.</text>
</comment>
<keyword evidence="3" id="KW-0326">Glycosidase</keyword>
<dbReference type="Gene3D" id="2.120.10.10">
    <property type="match status" value="1"/>
</dbReference>
<keyword evidence="4" id="KW-1185">Reference proteome</keyword>
<keyword evidence="2" id="KW-0732">Signal</keyword>
<dbReference type="SUPFAM" id="SSF50939">
    <property type="entry name" value="Sialidases"/>
    <property type="match status" value="1"/>
</dbReference>
<dbReference type="EC" id="3.2.1.-" evidence="3"/>
<evidence type="ECO:0000256" key="1">
    <source>
        <dbReference type="SAM" id="MobiDB-lite"/>
    </source>
</evidence>
<feature type="signal peptide" evidence="2">
    <location>
        <begin position="1"/>
        <end position="17"/>
    </location>
</feature>
<dbReference type="GO" id="GO:0016798">
    <property type="term" value="F:hydrolase activity, acting on glycosyl bonds"/>
    <property type="evidence" value="ECO:0007669"/>
    <property type="project" value="UniProtKB-KW"/>
</dbReference>
<feature type="chain" id="PRO_5045649030" evidence="2">
    <location>
        <begin position="18"/>
        <end position="353"/>
    </location>
</feature>
<sequence length="353" mass="37746">MRFACVLLVFLSAALFAEPVELVTPELRDAIQPQLAVGVAGDIHVVFGKGNAVYHTASADGRKFSAPVKVGELEKLALGRRRGPRVAVSDGLVLVTAISHADGNFHTWTSSDKGQSWQEGESLNSKDGTAGEGMHALASDGRGHVVVAWAAKRAGGMEERDRVSHDGGKTWGPEESVYSSPSGSICPCCVPNVAISSKGQVAVMWRNSLEGSRDLHVAFREGDQPFSPGMKLGDGTWKIEGCPMDGGGLAFSPMGQRFAVWRREKAVYASSYTYREKLLSEDASQPVVAFAGDTPVILWESGGNLMMKQGEEAAEKFAEGGKFASIVGEKNGACIVWEGTRGEGKTLLFERLR</sequence>
<name>A0ABU9B0B9_9BACT</name>
<reference evidence="3 4" key="1">
    <citation type="submission" date="2024-04" db="EMBL/GenBank/DDBJ databases">
        <title>Luteolibacter sp. isolated from soil.</title>
        <authorList>
            <person name="An J."/>
        </authorList>
    </citation>
    <scope>NUCLEOTIDE SEQUENCE [LARGE SCALE GENOMIC DNA]</scope>
    <source>
        <strain evidence="3 4">Y139</strain>
    </source>
</reference>